<dbReference type="InterPro" id="IPR011006">
    <property type="entry name" value="CheY-like_superfamily"/>
</dbReference>
<keyword evidence="1 2" id="KW-0597">Phosphoprotein</keyword>
<dbReference type="Proteomes" id="UP000268007">
    <property type="component" value="Unassembled WGS sequence"/>
</dbReference>
<name>A0A495IYC3_9SPHI</name>
<dbReference type="SUPFAM" id="SSF52172">
    <property type="entry name" value="CheY-like"/>
    <property type="match status" value="1"/>
</dbReference>
<dbReference type="InterPro" id="IPR001789">
    <property type="entry name" value="Sig_transdc_resp-reg_receiver"/>
</dbReference>
<dbReference type="InterPro" id="IPR050595">
    <property type="entry name" value="Bact_response_regulator"/>
</dbReference>
<feature type="modified residue" description="4-aspartylphosphate" evidence="2">
    <location>
        <position position="58"/>
    </location>
</feature>
<dbReference type="AlphaFoldDB" id="A0A495IYC3"/>
<dbReference type="Gene3D" id="3.40.50.2300">
    <property type="match status" value="1"/>
</dbReference>
<dbReference type="PROSITE" id="PS50110">
    <property type="entry name" value="RESPONSE_REGULATORY"/>
    <property type="match status" value="1"/>
</dbReference>
<evidence type="ECO:0000313" key="5">
    <source>
        <dbReference type="Proteomes" id="UP000268007"/>
    </source>
</evidence>
<evidence type="ECO:0000256" key="2">
    <source>
        <dbReference type="PROSITE-ProRule" id="PRU00169"/>
    </source>
</evidence>
<evidence type="ECO:0000259" key="3">
    <source>
        <dbReference type="PROSITE" id="PS50110"/>
    </source>
</evidence>
<evidence type="ECO:0000313" key="4">
    <source>
        <dbReference type="EMBL" id="RKR81068.1"/>
    </source>
</evidence>
<sequence length="128" mass="14240">MGKVTTVGIIDDDKFYSTIVSRQLERANMQVMFNASDGKCGLAELQSMLIHPKVVIVDIEMPIMDGFEVVRYLKQAWPRLPIIAHSSLTSDTVHQQIIADGADMFILKQPNALKLIDAIKKLTAIKVS</sequence>
<proteinExistence type="predicted"/>
<gene>
    <name evidence="4" type="ORF">BDD43_1212</name>
</gene>
<reference evidence="4 5" key="1">
    <citation type="submission" date="2018-10" db="EMBL/GenBank/DDBJ databases">
        <title>Genomic Encyclopedia of Archaeal and Bacterial Type Strains, Phase II (KMG-II): from individual species to whole genera.</title>
        <authorList>
            <person name="Goeker M."/>
        </authorList>
    </citation>
    <scope>NUCLEOTIDE SEQUENCE [LARGE SCALE GENOMIC DNA]</scope>
    <source>
        <strain evidence="4 5">DSM 18602</strain>
    </source>
</reference>
<keyword evidence="5" id="KW-1185">Reference proteome</keyword>
<comment type="caution">
    <text evidence="4">The sequence shown here is derived from an EMBL/GenBank/DDBJ whole genome shotgun (WGS) entry which is preliminary data.</text>
</comment>
<accession>A0A495IYC3</accession>
<protein>
    <submittedName>
        <fullName evidence="4">CheY-like chemotaxis protein</fullName>
    </submittedName>
</protein>
<dbReference type="Pfam" id="PF00072">
    <property type="entry name" value="Response_reg"/>
    <property type="match status" value="1"/>
</dbReference>
<feature type="domain" description="Response regulatory" evidence="3">
    <location>
        <begin position="6"/>
        <end position="123"/>
    </location>
</feature>
<dbReference type="PANTHER" id="PTHR44591">
    <property type="entry name" value="STRESS RESPONSE REGULATOR PROTEIN 1"/>
    <property type="match status" value="1"/>
</dbReference>
<dbReference type="PANTHER" id="PTHR44591:SF3">
    <property type="entry name" value="RESPONSE REGULATORY DOMAIN-CONTAINING PROTEIN"/>
    <property type="match status" value="1"/>
</dbReference>
<dbReference type="GO" id="GO:0000160">
    <property type="term" value="P:phosphorelay signal transduction system"/>
    <property type="evidence" value="ECO:0007669"/>
    <property type="project" value="InterPro"/>
</dbReference>
<dbReference type="CDD" id="cd00156">
    <property type="entry name" value="REC"/>
    <property type="match status" value="1"/>
</dbReference>
<dbReference type="SMART" id="SM00448">
    <property type="entry name" value="REC"/>
    <property type="match status" value="1"/>
</dbReference>
<organism evidence="4 5">
    <name type="scientific">Mucilaginibacter gracilis</name>
    <dbReference type="NCBI Taxonomy" id="423350"/>
    <lineage>
        <taxon>Bacteria</taxon>
        <taxon>Pseudomonadati</taxon>
        <taxon>Bacteroidota</taxon>
        <taxon>Sphingobacteriia</taxon>
        <taxon>Sphingobacteriales</taxon>
        <taxon>Sphingobacteriaceae</taxon>
        <taxon>Mucilaginibacter</taxon>
    </lineage>
</organism>
<dbReference type="EMBL" id="RBKU01000001">
    <property type="protein sequence ID" value="RKR81068.1"/>
    <property type="molecule type" value="Genomic_DNA"/>
</dbReference>
<evidence type="ECO:0000256" key="1">
    <source>
        <dbReference type="ARBA" id="ARBA00022553"/>
    </source>
</evidence>